<evidence type="ECO:0000313" key="2">
    <source>
        <dbReference type="EMBL" id="MBB5130373.1"/>
    </source>
</evidence>
<dbReference type="AlphaFoldDB" id="A0A840NXF2"/>
<feature type="domain" description="Schlafen AlbA-2" evidence="1">
    <location>
        <begin position="35"/>
        <end position="151"/>
    </location>
</feature>
<keyword evidence="2" id="KW-0347">Helicase</keyword>
<reference evidence="2 3" key="1">
    <citation type="submission" date="2020-08" db="EMBL/GenBank/DDBJ databases">
        <title>Genomic Encyclopedia of Type Strains, Phase IV (KMG-IV): sequencing the most valuable type-strain genomes for metagenomic binning, comparative biology and taxonomic classification.</title>
        <authorList>
            <person name="Goeker M."/>
        </authorList>
    </citation>
    <scope>NUCLEOTIDE SEQUENCE [LARGE SCALE GENOMIC DNA]</scope>
    <source>
        <strain evidence="2 3">DSM 45615</strain>
    </source>
</reference>
<dbReference type="GO" id="GO:0016787">
    <property type="term" value="F:hydrolase activity"/>
    <property type="evidence" value="ECO:0007669"/>
    <property type="project" value="UniProtKB-KW"/>
</dbReference>
<dbReference type="PANTHER" id="PTHR30595">
    <property type="entry name" value="GLPR-RELATED TRANSCRIPTIONAL REPRESSOR"/>
    <property type="match status" value="1"/>
</dbReference>
<dbReference type="PANTHER" id="PTHR30595:SF6">
    <property type="entry name" value="SCHLAFEN ALBA-2 DOMAIN-CONTAINING PROTEIN"/>
    <property type="match status" value="1"/>
</dbReference>
<dbReference type="SUPFAM" id="SSF46785">
    <property type="entry name" value="Winged helix' DNA-binding domain"/>
    <property type="match status" value="1"/>
</dbReference>
<gene>
    <name evidence="2" type="ORF">HNP84_000061</name>
</gene>
<dbReference type="Pfam" id="PF13749">
    <property type="entry name" value="HATPase_c_4"/>
    <property type="match status" value="1"/>
</dbReference>
<keyword evidence="2" id="KW-0547">Nucleotide-binding</keyword>
<dbReference type="Gene3D" id="3.30.950.30">
    <property type="entry name" value="Schlafen, AAA domain"/>
    <property type="match status" value="1"/>
</dbReference>
<dbReference type="InterPro" id="IPR038475">
    <property type="entry name" value="RecG_C_sf"/>
</dbReference>
<dbReference type="Gene3D" id="3.30.565.60">
    <property type="match status" value="1"/>
</dbReference>
<dbReference type="InterPro" id="IPR011991">
    <property type="entry name" value="ArsR-like_HTH"/>
</dbReference>
<dbReference type="Proteomes" id="UP000578449">
    <property type="component" value="Unassembled WGS sequence"/>
</dbReference>
<dbReference type="RefSeq" id="WP_312923224.1">
    <property type="nucleotide sequence ID" value="NZ_BAABIX010000051.1"/>
</dbReference>
<dbReference type="Gene3D" id="1.10.10.10">
    <property type="entry name" value="Winged helix-like DNA-binding domain superfamily/Winged helix DNA-binding domain"/>
    <property type="match status" value="2"/>
</dbReference>
<dbReference type="InterPro" id="IPR036388">
    <property type="entry name" value="WH-like_DNA-bd_sf"/>
</dbReference>
<organism evidence="2 3">
    <name type="scientific">Thermocatellispora tengchongensis</name>
    <dbReference type="NCBI Taxonomy" id="1073253"/>
    <lineage>
        <taxon>Bacteria</taxon>
        <taxon>Bacillati</taxon>
        <taxon>Actinomycetota</taxon>
        <taxon>Actinomycetes</taxon>
        <taxon>Streptosporangiales</taxon>
        <taxon>Streptosporangiaceae</taxon>
        <taxon>Thermocatellispora</taxon>
    </lineage>
</organism>
<dbReference type="InterPro" id="IPR038461">
    <property type="entry name" value="Schlafen_AlbA_2_dom_sf"/>
</dbReference>
<keyword evidence="2" id="KW-0067">ATP-binding</keyword>
<evidence type="ECO:0000313" key="3">
    <source>
        <dbReference type="Proteomes" id="UP000578449"/>
    </source>
</evidence>
<dbReference type="CDD" id="cd00090">
    <property type="entry name" value="HTH_ARSR"/>
    <property type="match status" value="1"/>
</dbReference>
<sequence>MAEGTLGGRGDMVLDPELAEIVDNLRTIGADIADVEVKKAQGGLPRSLRETLSAFANTRGGVIILGLDETQGFAATGLTDPADVAAGLGAMCAEDMEPPLRPLIKIHRFEGTHILVAEVPELDAAQKPCFSRSAGITKGSYVRVGDGDRRLSAYEVQVMLSSRGQPREDEQAVRGVGLEHLDPAGVDALIGRLRISRPYAFKDLTPMAVLRRAKVLVPDGHGGEAVSLAGLLALGRYPQEHFPQLMVTFVHYPTPSGSRPDARFLDNVTLEGPIPIMVRDTLAAIRRNMSRRAVIEDAGREDVWEYPETALREAVVNALVHRDLSTGARGTQVQVEMYPDRLLIRNPGGLFGPVSIDSLGEEGISSARNAILIKLLEDVPLPGESRTVCENRGSGIRAMLNSLLAAGMSPPQFDDKISSFVVLFPNHTLLSEEIVGWIRSLGEKGLTDSQCVALALLREEGSLDNRAYRNATGVDSRVATAELRDLVARELITQSGTRRWARYLLSQRHTETTDQSARADRRPQLLAALGEQTLSRAELVSRTGLGDQTVRRWLKILRDEGLIETVGSPKSVHVRYRRTRQEPLFPHGNSGRD</sequence>
<comment type="caution">
    <text evidence="2">The sequence shown here is derived from an EMBL/GenBank/DDBJ whole genome shotgun (WGS) entry which is preliminary data.</text>
</comment>
<protein>
    <submittedName>
        <fullName evidence="2">ATP-dependent DNA helicase RecG</fullName>
        <ecNumber evidence="2">3.6.4.12</ecNumber>
    </submittedName>
</protein>
<proteinExistence type="predicted"/>
<accession>A0A840NXF2</accession>
<name>A0A840NXF2_9ACTN</name>
<dbReference type="InterPro" id="IPR007421">
    <property type="entry name" value="Schlafen_AlbA_2_dom"/>
</dbReference>
<evidence type="ECO:0000259" key="1">
    <source>
        <dbReference type="Pfam" id="PF04326"/>
    </source>
</evidence>
<keyword evidence="2" id="KW-0378">Hydrolase</keyword>
<dbReference type="EMBL" id="JACHGN010000001">
    <property type="protein sequence ID" value="MBB5130373.1"/>
    <property type="molecule type" value="Genomic_DNA"/>
</dbReference>
<dbReference type="Pfam" id="PF04326">
    <property type="entry name" value="SLFN_AlbA_2"/>
    <property type="match status" value="1"/>
</dbReference>
<dbReference type="InterPro" id="IPR036390">
    <property type="entry name" value="WH_DNA-bd_sf"/>
</dbReference>
<dbReference type="EC" id="3.6.4.12" evidence="2"/>
<keyword evidence="3" id="KW-1185">Reference proteome</keyword>
<dbReference type="GO" id="GO:0003678">
    <property type="term" value="F:DNA helicase activity"/>
    <property type="evidence" value="ECO:0007669"/>
    <property type="project" value="UniProtKB-EC"/>
</dbReference>